<name>A0AAD4UKK7_OVIAM</name>
<evidence type="ECO:0000313" key="1">
    <source>
        <dbReference type="EMBL" id="KAI4545494.1"/>
    </source>
</evidence>
<gene>
    <name evidence="1" type="ORF">MG293_005760</name>
</gene>
<reference evidence="1" key="1">
    <citation type="submission" date="2022-03" db="EMBL/GenBank/DDBJ databases">
        <title>Genomic analyses of argali, domestic sheep and their hybrids provide insights into chromosomal evolution, heterosis and genetic basis of agronomic traits.</title>
        <authorList>
            <person name="Li M."/>
        </authorList>
    </citation>
    <scope>NUCLEOTIDE SEQUENCE</scope>
    <source>
        <strain evidence="1">CAU-MHL-2022a</strain>
        <tissue evidence="1">Skin</tissue>
    </source>
</reference>
<sequence length="162" mass="19102">MMNLTVGKLTDQEVITIARHYRVPEDLCPHRNVLVAQAHEQLKKNGFENFERLVAMCVYQDREKKKVLPSKDIKRLCKSSRLPLNEDLLESLLSRFEDSEKQINYESFFCALNWRVNPVPELEVVSYIKERCEDEWLGMPSPIPVKRIYYLNLLKDVFGLEE</sequence>
<dbReference type="AlphaFoldDB" id="A0AAD4UKK7"/>
<dbReference type="SUPFAM" id="SSF47473">
    <property type="entry name" value="EF-hand"/>
    <property type="match status" value="1"/>
</dbReference>
<comment type="caution">
    <text evidence="1">The sequence shown here is derived from an EMBL/GenBank/DDBJ whole genome shotgun (WGS) entry which is preliminary data.</text>
</comment>
<accession>A0AAD4UKK7</accession>
<protein>
    <submittedName>
        <fullName evidence="1">Uncharacterized protein</fullName>
    </submittedName>
</protein>
<dbReference type="EMBL" id="JAKZEL010000003">
    <property type="protein sequence ID" value="KAI4545494.1"/>
    <property type="molecule type" value="Genomic_DNA"/>
</dbReference>
<dbReference type="Proteomes" id="UP001214576">
    <property type="component" value="Unassembled WGS sequence"/>
</dbReference>
<keyword evidence="2" id="KW-1185">Reference proteome</keyword>
<organism evidence="1 2">
    <name type="scientific">Ovis ammon polii</name>
    <dbReference type="NCBI Taxonomy" id="230172"/>
    <lineage>
        <taxon>Eukaryota</taxon>
        <taxon>Metazoa</taxon>
        <taxon>Chordata</taxon>
        <taxon>Craniata</taxon>
        <taxon>Vertebrata</taxon>
        <taxon>Euteleostomi</taxon>
        <taxon>Mammalia</taxon>
        <taxon>Eutheria</taxon>
        <taxon>Laurasiatheria</taxon>
        <taxon>Artiodactyla</taxon>
        <taxon>Ruminantia</taxon>
        <taxon>Pecora</taxon>
        <taxon>Bovidae</taxon>
        <taxon>Caprinae</taxon>
        <taxon>Ovis</taxon>
    </lineage>
</organism>
<evidence type="ECO:0000313" key="2">
    <source>
        <dbReference type="Proteomes" id="UP001214576"/>
    </source>
</evidence>
<dbReference type="InterPro" id="IPR011992">
    <property type="entry name" value="EF-hand-dom_pair"/>
</dbReference>
<proteinExistence type="predicted"/>